<dbReference type="GO" id="GO:0007165">
    <property type="term" value="P:signal transduction"/>
    <property type="evidence" value="ECO:0007669"/>
    <property type="project" value="InterPro"/>
</dbReference>
<organism evidence="2 3">
    <name type="scientific">Magnetofaba australis IT-1</name>
    <dbReference type="NCBI Taxonomy" id="1434232"/>
    <lineage>
        <taxon>Bacteria</taxon>
        <taxon>Pseudomonadati</taxon>
        <taxon>Pseudomonadota</taxon>
        <taxon>Magnetococcia</taxon>
        <taxon>Magnetococcales</taxon>
        <taxon>Magnetococcaceae</taxon>
        <taxon>Magnetofaba</taxon>
    </lineage>
</organism>
<dbReference type="AlphaFoldDB" id="A0A1Y2KA66"/>
<dbReference type="InterPro" id="IPR039315">
    <property type="entry name" value="CheW"/>
</dbReference>
<dbReference type="SMART" id="SM00260">
    <property type="entry name" value="CheW"/>
    <property type="match status" value="1"/>
</dbReference>
<dbReference type="Gene3D" id="2.30.30.40">
    <property type="entry name" value="SH3 Domains"/>
    <property type="match status" value="1"/>
</dbReference>
<gene>
    <name evidence="2" type="ORF">MAIT1_01272</name>
</gene>
<dbReference type="Proteomes" id="UP000194003">
    <property type="component" value="Unassembled WGS sequence"/>
</dbReference>
<feature type="domain" description="CheW-like" evidence="1">
    <location>
        <begin position="1"/>
        <end position="168"/>
    </location>
</feature>
<proteinExistence type="predicted"/>
<dbReference type="SUPFAM" id="SSF50341">
    <property type="entry name" value="CheW-like"/>
    <property type="match status" value="1"/>
</dbReference>
<dbReference type="InterPro" id="IPR036061">
    <property type="entry name" value="CheW-like_dom_sf"/>
</dbReference>
<dbReference type="InterPro" id="IPR002545">
    <property type="entry name" value="CheW-lke_dom"/>
</dbReference>
<accession>A0A1Y2KA66</accession>
<dbReference type="PANTHER" id="PTHR22617">
    <property type="entry name" value="CHEMOTAXIS SENSOR HISTIDINE KINASE-RELATED"/>
    <property type="match status" value="1"/>
</dbReference>
<dbReference type="GO" id="GO:0005829">
    <property type="term" value="C:cytosol"/>
    <property type="evidence" value="ECO:0007669"/>
    <property type="project" value="TreeGrafter"/>
</dbReference>
<sequence length="170" mass="18942">MLVSTFTLGDLYLGIDIILVREINRSMECTPVPGAPDYIRGMLNIRGRVISLFDLKTRLGWSEEQQRNAMAKAVNGKRPKQYNVIMKTRSEVGQINRELAQAKCPWQDPVGLVVDQLGDVRDIVDDNIQPPPANLRGISADFVHGVVEFERNLLVILNVASVLGMEPSQS</sequence>
<dbReference type="Gene3D" id="2.40.50.180">
    <property type="entry name" value="CheA-289, Domain 4"/>
    <property type="match status" value="1"/>
</dbReference>
<protein>
    <submittedName>
        <fullName evidence="2">Putative CheW protein</fullName>
    </submittedName>
</protein>
<name>A0A1Y2KA66_9PROT</name>
<evidence type="ECO:0000259" key="1">
    <source>
        <dbReference type="PROSITE" id="PS50851"/>
    </source>
</evidence>
<dbReference type="OrthoDB" id="9794382at2"/>
<dbReference type="GO" id="GO:0006935">
    <property type="term" value="P:chemotaxis"/>
    <property type="evidence" value="ECO:0007669"/>
    <property type="project" value="InterPro"/>
</dbReference>
<evidence type="ECO:0000313" key="2">
    <source>
        <dbReference type="EMBL" id="OSM08611.1"/>
    </source>
</evidence>
<keyword evidence="3" id="KW-1185">Reference proteome</keyword>
<comment type="caution">
    <text evidence="2">The sequence shown here is derived from an EMBL/GenBank/DDBJ whole genome shotgun (WGS) entry which is preliminary data.</text>
</comment>
<dbReference type="PROSITE" id="PS50851">
    <property type="entry name" value="CHEW"/>
    <property type="match status" value="1"/>
</dbReference>
<dbReference type="STRING" id="1434232.MAIT1_01272"/>
<dbReference type="EMBL" id="LVJN01000005">
    <property type="protein sequence ID" value="OSM08611.1"/>
    <property type="molecule type" value="Genomic_DNA"/>
</dbReference>
<dbReference type="Pfam" id="PF01584">
    <property type="entry name" value="CheW"/>
    <property type="match status" value="1"/>
</dbReference>
<dbReference type="RefSeq" id="WP_085440093.1">
    <property type="nucleotide sequence ID" value="NZ_LVJN01000005.1"/>
</dbReference>
<reference evidence="2 3" key="1">
    <citation type="journal article" date="2016" name="BMC Genomics">
        <title>Combined genomic and structural analyses of a cultured magnetotactic bacterium reveals its niche adaptation to a dynamic environment.</title>
        <authorList>
            <person name="Araujo A.C."/>
            <person name="Morillo V."/>
            <person name="Cypriano J."/>
            <person name="Teixeira L.C."/>
            <person name="Leao P."/>
            <person name="Lyra S."/>
            <person name="Almeida L.G."/>
            <person name="Bazylinski D.A."/>
            <person name="Vasconcellos A.T."/>
            <person name="Abreu F."/>
            <person name="Lins U."/>
        </authorList>
    </citation>
    <scope>NUCLEOTIDE SEQUENCE [LARGE SCALE GENOMIC DNA]</scope>
    <source>
        <strain evidence="2 3">IT-1</strain>
    </source>
</reference>
<evidence type="ECO:0000313" key="3">
    <source>
        <dbReference type="Proteomes" id="UP000194003"/>
    </source>
</evidence>
<dbReference type="PANTHER" id="PTHR22617:SF23">
    <property type="entry name" value="CHEMOTAXIS PROTEIN CHEW"/>
    <property type="match status" value="1"/>
</dbReference>